<evidence type="ECO:0000313" key="3">
    <source>
        <dbReference type="Proteomes" id="UP000247498"/>
    </source>
</evidence>
<dbReference type="STRING" id="307507.A0A2V0P333"/>
<dbReference type="InterPro" id="IPR021325">
    <property type="entry name" value="CCB2/CCB4"/>
</dbReference>
<sequence>MRLGSCSGRVAAEGAGRGPQAAPAHGRRARRSAARLPADALGPRPRPERRAERLRTQAASGGGGGLEDGSELDVAVFRFTLGIPGFDDSLVPRFVGAGAGALLALNHALSAQPVSDAQGRAEFLGALLVALCLVVPEIEERLKSILPGRGRQAGAVSVEGSARVFALDGALPEAERRELAWLSFAALKNANACGVALLRGADCGRAVVARGAVGSGVAGSGGGGGGGAGASGGGGAGDGAEVLQAVAKDVARGVAASPEVAAVARGAAPSLWLPDRAAMARAGADGWACVPRGAQSLLLQAVPGGGLLILMAERPRGLPDKDRRWAAALAAKL</sequence>
<comment type="caution">
    <text evidence="2">The sequence shown here is derived from an EMBL/GenBank/DDBJ whole genome shotgun (WGS) entry which is preliminary data.</text>
</comment>
<dbReference type="EMBL" id="BDRX01000039">
    <property type="protein sequence ID" value="GBF93312.1"/>
    <property type="molecule type" value="Genomic_DNA"/>
</dbReference>
<name>A0A2V0P333_9CHLO</name>
<dbReference type="PANTHER" id="PTHR36403:SF1">
    <property type="entry name" value="PROTEIN COFACTOR ASSEMBLY OF COMPLEX C SUBUNIT B CCB2, CHLOROPLASTIC"/>
    <property type="match status" value="1"/>
</dbReference>
<feature type="region of interest" description="Disordered" evidence="1">
    <location>
        <begin position="1"/>
        <end position="67"/>
    </location>
</feature>
<dbReference type="Proteomes" id="UP000247498">
    <property type="component" value="Unassembled WGS sequence"/>
</dbReference>
<organism evidence="2 3">
    <name type="scientific">Raphidocelis subcapitata</name>
    <dbReference type="NCBI Taxonomy" id="307507"/>
    <lineage>
        <taxon>Eukaryota</taxon>
        <taxon>Viridiplantae</taxon>
        <taxon>Chlorophyta</taxon>
        <taxon>core chlorophytes</taxon>
        <taxon>Chlorophyceae</taxon>
        <taxon>CS clade</taxon>
        <taxon>Sphaeropleales</taxon>
        <taxon>Selenastraceae</taxon>
        <taxon>Raphidocelis</taxon>
    </lineage>
</organism>
<keyword evidence="3" id="KW-1185">Reference proteome</keyword>
<evidence type="ECO:0000313" key="2">
    <source>
        <dbReference type="EMBL" id="GBF93312.1"/>
    </source>
</evidence>
<dbReference type="AlphaFoldDB" id="A0A2V0P333"/>
<dbReference type="InParanoid" id="A0A2V0P333"/>
<reference evidence="2 3" key="1">
    <citation type="journal article" date="2018" name="Sci. Rep.">
        <title>Raphidocelis subcapitata (=Pseudokirchneriella subcapitata) provides an insight into genome evolution and environmental adaptations in the Sphaeropleales.</title>
        <authorList>
            <person name="Suzuki S."/>
            <person name="Yamaguchi H."/>
            <person name="Nakajima N."/>
            <person name="Kawachi M."/>
        </authorList>
    </citation>
    <scope>NUCLEOTIDE SEQUENCE [LARGE SCALE GENOMIC DNA]</scope>
    <source>
        <strain evidence="2 3">NIES-35</strain>
    </source>
</reference>
<dbReference type="GO" id="GO:0010190">
    <property type="term" value="P:cytochrome b6f complex assembly"/>
    <property type="evidence" value="ECO:0007669"/>
    <property type="project" value="InterPro"/>
</dbReference>
<feature type="compositionally biased region" description="Low complexity" evidence="1">
    <location>
        <begin position="11"/>
        <end position="24"/>
    </location>
</feature>
<dbReference type="FunCoup" id="A0A2V0P333">
    <property type="interactions" value="298"/>
</dbReference>
<protein>
    <submittedName>
        <fullName evidence="2">Uncharacterized protein</fullName>
    </submittedName>
</protein>
<proteinExistence type="predicted"/>
<dbReference type="Pfam" id="PF11152">
    <property type="entry name" value="CCB2_CCB4"/>
    <property type="match status" value="1"/>
</dbReference>
<dbReference type="PANTHER" id="PTHR36403">
    <property type="entry name" value="PROTEIN COFACTOR ASSEMBLY OF COMPLEX C SUBUNIT B CCB2, CHLOROPLASTIC"/>
    <property type="match status" value="1"/>
</dbReference>
<gene>
    <name evidence="2" type="ORF">Rsub_06044</name>
</gene>
<dbReference type="OrthoDB" id="514937at2759"/>
<feature type="compositionally biased region" description="Basic and acidic residues" evidence="1">
    <location>
        <begin position="45"/>
        <end position="55"/>
    </location>
</feature>
<accession>A0A2V0P333</accession>
<dbReference type="InterPro" id="IPR044970">
    <property type="entry name" value="CCB2"/>
</dbReference>
<evidence type="ECO:0000256" key="1">
    <source>
        <dbReference type="SAM" id="MobiDB-lite"/>
    </source>
</evidence>
<feature type="compositionally biased region" description="Low complexity" evidence="1">
    <location>
        <begin position="34"/>
        <end position="43"/>
    </location>
</feature>